<organism evidence="2 4">
    <name type="scientific">Medicago truncatula</name>
    <name type="common">Barrel medic</name>
    <name type="synonym">Medicago tribuloides</name>
    <dbReference type="NCBI Taxonomy" id="3880"/>
    <lineage>
        <taxon>Eukaryota</taxon>
        <taxon>Viridiplantae</taxon>
        <taxon>Streptophyta</taxon>
        <taxon>Embryophyta</taxon>
        <taxon>Tracheophyta</taxon>
        <taxon>Spermatophyta</taxon>
        <taxon>Magnoliopsida</taxon>
        <taxon>eudicotyledons</taxon>
        <taxon>Gunneridae</taxon>
        <taxon>Pentapetalae</taxon>
        <taxon>rosids</taxon>
        <taxon>fabids</taxon>
        <taxon>Fabales</taxon>
        <taxon>Fabaceae</taxon>
        <taxon>Papilionoideae</taxon>
        <taxon>50 kb inversion clade</taxon>
        <taxon>NPAAA clade</taxon>
        <taxon>Hologalegina</taxon>
        <taxon>IRL clade</taxon>
        <taxon>Trifolieae</taxon>
        <taxon>Medicago</taxon>
    </lineage>
</organism>
<keyword evidence="4" id="KW-1185">Reference proteome</keyword>
<dbReference type="EMBL" id="CM001217">
    <property type="protein sequence ID" value="KEH42634.1"/>
    <property type="molecule type" value="Genomic_DNA"/>
</dbReference>
<dbReference type="InterPro" id="IPR015590">
    <property type="entry name" value="Aldehyde_DH_dom"/>
</dbReference>
<gene>
    <name evidence="2" type="ordered locus">MTR_1g071870</name>
</gene>
<dbReference type="Proteomes" id="UP000002051">
    <property type="component" value="Unassembled WGS sequence"/>
</dbReference>
<dbReference type="SUPFAM" id="SSF53720">
    <property type="entry name" value="ALDH-like"/>
    <property type="match status" value="1"/>
</dbReference>
<sequence length="457" mass="51329">MRCEPIRVHDGNNRINSDLCSNEVSRFSEVVETDKSSFLRFDNYPPLVFKSQLEKKALVQGAALDKHVVDGLNPFLKMSDGLFENNNHTMARNKVVPLKVSTDMSSAKSTPKELFSNNFGESDTDVDSPCWKATTTLNFNSHKKFNSFKSEWKIKSIAEGQEALSAGAKGVILGNQPEINGKTLLSEPHVLSTISCHANRSRTRQHSLDIIPSDIKFRHIWACIFKSIDIRTGTIWINCYFAFGNDIPYGGYKMSGFGRDFGFESLHNKPFKLLYDMLTLEYIVSKFICCAILFCPASKSMENDIIVSNIVLQDFVLHNIIATLLTKIGLLDQCALIDSCRNCKQRVILLSLIAYLTLEIDTLNSQVGKSIQWCDFYDLEDKVGLDGVGIIIRGPKMMDLENIQHATAFLQWDKGNINILQTKPSLDFTQSDPGGSLLFIGGVNNEWKTLIRTRTRG</sequence>
<evidence type="ECO:0000313" key="3">
    <source>
        <dbReference type="EnsemblPlants" id="KEH42634"/>
    </source>
</evidence>
<dbReference type="Pfam" id="PF00171">
    <property type="entry name" value="Aldedh"/>
    <property type="match status" value="1"/>
</dbReference>
<evidence type="ECO:0000313" key="2">
    <source>
        <dbReference type="EMBL" id="KEH42634.1"/>
    </source>
</evidence>
<evidence type="ECO:0000259" key="1">
    <source>
        <dbReference type="Pfam" id="PF00171"/>
    </source>
</evidence>
<protein>
    <submittedName>
        <fullName evidence="2">NAD-dependent aldehyde dehydrogenase family protein</fullName>
    </submittedName>
</protein>
<reference evidence="2 4" key="2">
    <citation type="journal article" date="2014" name="BMC Genomics">
        <title>An improved genome release (version Mt4.0) for the model legume Medicago truncatula.</title>
        <authorList>
            <person name="Tang H."/>
            <person name="Krishnakumar V."/>
            <person name="Bidwell S."/>
            <person name="Rosen B."/>
            <person name="Chan A."/>
            <person name="Zhou S."/>
            <person name="Gentzbittel L."/>
            <person name="Childs K.L."/>
            <person name="Yandell M."/>
            <person name="Gundlach H."/>
            <person name="Mayer K.F."/>
            <person name="Schwartz D.C."/>
            <person name="Town C.D."/>
        </authorList>
    </citation>
    <scope>GENOME REANNOTATION</scope>
    <source>
        <strain evidence="2">A17</strain>
        <strain evidence="3 4">cv. Jemalong A17</strain>
    </source>
</reference>
<dbReference type="InterPro" id="IPR016161">
    <property type="entry name" value="Ald_DH/histidinol_DH"/>
</dbReference>
<dbReference type="HOGENOM" id="CLU_599049_0_0_1"/>
<proteinExistence type="predicted"/>
<name>A0A072VKS8_MEDTR</name>
<dbReference type="AlphaFoldDB" id="A0A072VKS8"/>
<dbReference type="STRING" id="3880.A0A072VKS8"/>
<dbReference type="GO" id="GO:0016620">
    <property type="term" value="F:oxidoreductase activity, acting on the aldehyde or oxo group of donors, NAD or NADP as acceptor"/>
    <property type="evidence" value="ECO:0007669"/>
    <property type="project" value="InterPro"/>
</dbReference>
<accession>A0A072VKS8</accession>
<evidence type="ECO:0000313" key="4">
    <source>
        <dbReference type="Proteomes" id="UP000002051"/>
    </source>
</evidence>
<feature type="domain" description="Aldehyde dehydrogenase" evidence="1">
    <location>
        <begin position="229"/>
        <end position="267"/>
    </location>
</feature>
<reference evidence="2 4" key="1">
    <citation type="journal article" date="2011" name="Nature">
        <title>The Medicago genome provides insight into the evolution of rhizobial symbioses.</title>
        <authorList>
            <person name="Young N.D."/>
            <person name="Debelle F."/>
            <person name="Oldroyd G.E."/>
            <person name="Geurts R."/>
            <person name="Cannon S.B."/>
            <person name="Udvardi M.K."/>
            <person name="Benedito V.A."/>
            <person name="Mayer K.F."/>
            <person name="Gouzy J."/>
            <person name="Schoof H."/>
            <person name="Van de Peer Y."/>
            <person name="Proost S."/>
            <person name="Cook D.R."/>
            <person name="Meyers B.C."/>
            <person name="Spannagl M."/>
            <person name="Cheung F."/>
            <person name="De Mita S."/>
            <person name="Krishnakumar V."/>
            <person name="Gundlach H."/>
            <person name="Zhou S."/>
            <person name="Mudge J."/>
            <person name="Bharti A.K."/>
            <person name="Murray J.D."/>
            <person name="Naoumkina M.A."/>
            <person name="Rosen B."/>
            <person name="Silverstein K.A."/>
            <person name="Tang H."/>
            <person name="Rombauts S."/>
            <person name="Zhao P.X."/>
            <person name="Zhou P."/>
            <person name="Barbe V."/>
            <person name="Bardou P."/>
            <person name="Bechner M."/>
            <person name="Bellec A."/>
            <person name="Berger A."/>
            <person name="Berges H."/>
            <person name="Bidwell S."/>
            <person name="Bisseling T."/>
            <person name="Choisne N."/>
            <person name="Couloux A."/>
            <person name="Denny R."/>
            <person name="Deshpande S."/>
            <person name="Dai X."/>
            <person name="Doyle J.J."/>
            <person name="Dudez A.M."/>
            <person name="Farmer A.D."/>
            <person name="Fouteau S."/>
            <person name="Franken C."/>
            <person name="Gibelin C."/>
            <person name="Gish J."/>
            <person name="Goldstein S."/>
            <person name="Gonzalez A.J."/>
            <person name="Green P.J."/>
            <person name="Hallab A."/>
            <person name="Hartog M."/>
            <person name="Hua A."/>
            <person name="Humphray S.J."/>
            <person name="Jeong D.H."/>
            <person name="Jing Y."/>
            <person name="Jocker A."/>
            <person name="Kenton S.M."/>
            <person name="Kim D.J."/>
            <person name="Klee K."/>
            <person name="Lai H."/>
            <person name="Lang C."/>
            <person name="Lin S."/>
            <person name="Macmil S.L."/>
            <person name="Magdelenat G."/>
            <person name="Matthews L."/>
            <person name="McCorrison J."/>
            <person name="Monaghan E.L."/>
            <person name="Mun J.H."/>
            <person name="Najar F.Z."/>
            <person name="Nicholson C."/>
            <person name="Noirot C."/>
            <person name="O'Bleness M."/>
            <person name="Paule C.R."/>
            <person name="Poulain J."/>
            <person name="Prion F."/>
            <person name="Qin B."/>
            <person name="Qu C."/>
            <person name="Retzel E.F."/>
            <person name="Riddle C."/>
            <person name="Sallet E."/>
            <person name="Samain S."/>
            <person name="Samson N."/>
            <person name="Sanders I."/>
            <person name="Saurat O."/>
            <person name="Scarpelli C."/>
            <person name="Schiex T."/>
            <person name="Segurens B."/>
            <person name="Severin A.J."/>
            <person name="Sherrier D.J."/>
            <person name="Shi R."/>
            <person name="Sims S."/>
            <person name="Singer S.R."/>
            <person name="Sinharoy S."/>
            <person name="Sterck L."/>
            <person name="Viollet A."/>
            <person name="Wang B.B."/>
            <person name="Wang K."/>
            <person name="Wang M."/>
            <person name="Wang X."/>
            <person name="Warfsmann J."/>
            <person name="Weissenbach J."/>
            <person name="White D.D."/>
            <person name="White J.D."/>
            <person name="Wiley G.B."/>
            <person name="Wincker P."/>
            <person name="Xing Y."/>
            <person name="Yang L."/>
            <person name="Yao Z."/>
            <person name="Ying F."/>
            <person name="Zhai J."/>
            <person name="Zhou L."/>
            <person name="Zuber A."/>
            <person name="Denarie J."/>
            <person name="Dixon R.A."/>
            <person name="May G.D."/>
            <person name="Schwartz D.C."/>
            <person name="Rogers J."/>
            <person name="Quetier F."/>
            <person name="Town C.D."/>
            <person name="Roe B.A."/>
        </authorList>
    </citation>
    <scope>NUCLEOTIDE SEQUENCE [LARGE SCALE GENOMIC DNA]</scope>
    <source>
        <strain evidence="2">A17</strain>
        <strain evidence="3 4">cv. Jemalong A17</strain>
    </source>
</reference>
<dbReference type="EnsemblPlants" id="KEH42634">
    <property type="protein sequence ID" value="KEH42634"/>
    <property type="gene ID" value="MTR_1g071870"/>
</dbReference>
<dbReference type="Gene3D" id="3.40.605.10">
    <property type="entry name" value="Aldehyde Dehydrogenase, Chain A, domain 1"/>
    <property type="match status" value="1"/>
</dbReference>
<dbReference type="InterPro" id="IPR016163">
    <property type="entry name" value="Ald_DH_C"/>
</dbReference>
<reference evidence="3" key="3">
    <citation type="submission" date="2015-04" db="UniProtKB">
        <authorList>
            <consortium name="EnsemblPlants"/>
        </authorList>
    </citation>
    <scope>IDENTIFICATION</scope>
    <source>
        <strain evidence="3">cv. Jemalong A17</strain>
    </source>
</reference>
<dbReference type="InterPro" id="IPR016162">
    <property type="entry name" value="Ald_DH_N"/>
</dbReference>
<dbReference type="Gene3D" id="3.40.309.10">
    <property type="entry name" value="Aldehyde Dehydrogenase, Chain A, domain 2"/>
    <property type="match status" value="1"/>
</dbReference>